<feature type="compositionally biased region" description="Basic residues" evidence="1">
    <location>
        <begin position="147"/>
        <end position="164"/>
    </location>
</feature>
<dbReference type="PANTHER" id="PTHR31883:SF1">
    <property type="entry name" value="PROTEIN FRG2-LIKE-2"/>
    <property type="match status" value="1"/>
</dbReference>
<feature type="compositionally biased region" description="Basic and acidic residues" evidence="1">
    <location>
        <begin position="28"/>
        <end position="50"/>
    </location>
</feature>
<accession>A0A7E6CP47</accession>
<dbReference type="AlphaFoldDB" id="A0A7E6CP47"/>
<name>A0A7E6CP47_9CHIR</name>
<dbReference type="InterPro" id="IPR026245">
    <property type="entry name" value="FRG2"/>
</dbReference>
<keyword evidence="2" id="KW-1185">Reference proteome</keyword>
<reference evidence="3" key="1">
    <citation type="submission" date="2025-08" db="UniProtKB">
        <authorList>
            <consortium name="RefSeq"/>
        </authorList>
    </citation>
    <scope>IDENTIFICATION</scope>
    <source>
        <tissue evidence="3">Muscle</tissue>
    </source>
</reference>
<feature type="region of interest" description="Disordered" evidence="1">
    <location>
        <begin position="129"/>
        <end position="176"/>
    </location>
</feature>
<organism evidence="2 3">
    <name type="scientific">Phyllostomus discolor</name>
    <name type="common">pale spear-nosed bat</name>
    <dbReference type="NCBI Taxonomy" id="89673"/>
    <lineage>
        <taxon>Eukaryota</taxon>
        <taxon>Metazoa</taxon>
        <taxon>Chordata</taxon>
        <taxon>Craniata</taxon>
        <taxon>Vertebrata</taxon>
        <taxon>Euteleostomi</taxon>
        <taxon>Mammalia</taxon>
        <taxon>Eutheria</taxon>
        <taxon>Laurasiatheria</taxon>
        <taxon>Chiroptera</taxon>
        <taxon>Yangochiroptera</taxon>
        <taxon>Phyllostomidae</taxon>
        <taxon>Phyllostominae</taxon>
        <taxon>Phyllostomus</taxon>
    </lineage>
</organism>
<feature type="compositionally biased region" description="Polar residues" evidence="1">
    <location>
        <begin position="1"/>
        <end position="27"/>
    </location>
</feature>
<evidence type="ECO:0000256" key="1">
    <source>
        <dbReference type="SAM" id="MobiDB-lite"/>
    </source>
</evidence>
<dbReference type="Proteomes" id="UP000504628">
    <property type="component" value="Chromosome 12"/>
</dbReference>
<evidence type="ECO:0000313" key="2">
    <source>
        <dbReference type="Proteomes" id="UP000504628"/>
    </source>
</evidence>
<dbReference type="KEGG" id="pdic:114511273"/>
<sequence>MDSGTENSDSQSPSIQSATEQLPSQKNFFEERHSDVDQKLLGEEGKDSSQLRENGIQRRGKNGLCGGSEAKTNEEENCKKRKRKDRNSCNLSDLGMKIPWDLIWQVSHPQASFAGASLEEMCSVTSGKIGKVSDTDQSGDSKETGSAHHRRAQRRRTGHSKSPRSRSSGVQTPPLLRKSLVTSLRTMSEAIYQNIVLLQNQQLPFSLSWEKYILLTQLREHLRTQAQTVYAMATQAAYAFPAEGWLVPAPLPGPSGPAGDEGEAQSPS</sequence>
<dbReference type="GeneID" id="114511273"/>
<dbReference type="OrthoDB" id="9751302at2759"/>
<dbReference type="InParanoid" id="A0A7E6CP47"/>
<proteinExistence type="predicted"/>
<dbReference type="PANTHER" id="PTHR31883">
    <property type="entry name" value="PROTEIN FRG2-RELATED"/>
    <property type="match status" value="1"/>
</dbReference>
<dbReference type="RefSeq" id="XP_035868657.1">
    <property type="nucleotide sequence ID" value="XM_036012764.1"/>
</dbReference>
<dbReference type="Pfam" id="PF15315">
    <property type="entry name" value="FRG2"/>
    <property type="match status" value="1"/>
</dbReference>
<evidence type="ECO:0000313" key="3">
    <source>
        <dbReference type="RefSeq" id="XP_035868657.1"/>
    </source>
</evidence>
<feature type="compositionally biased region" description="Basic and acidic residues" evidence="1">
    <location>
        <begin position="131"/>
        <end position="146"/>
    </location>
</feature>
<feature type="region of interest" description="Disordered" evidence="1">
    <location>
        <begin position="1"/>
        <end position="91"/>
    </location>
</feature>
<protein>
    <submittedName>
        <fullName evidence="3">Protein FRG2-like</fullName>
    </submittedName>
</protein>
<gene>
    <name evidence="3" type="primary">LOC114511273</name>
</gene>
<dbReference type="PRINTS" id="PR02074">
    <property type="entry name" value="PROTEINFRG2"/>
</dbReference>